<dbReference type="EMBL" id="FLQU01000680">
    <property type="protein sequence ID" value="SBS89102.1"/>
    <property type="molecule type" value="Genomic_DNA"/>
</dbReference>
<gene>
    <name evidence="3" type="ORF">POVCU1_056240</name>
    <name evidence="2" type="ORF">POVCU2_0052280</name>
</gene>
<dbReference type="AlphaFoldDB" id="A0A1A8W7W3"/>
<evidence type="ECO:0000313" key="5">
    <source>
        <dbReference type="Proteomes" id="UP000078560"/>
    </source>
</evidence>
<proteinExistence type="predicted"/>
<dbReference type="Pfam" id="PF05795">
    <property type="entry name" value="Plasmodium_Vir"/>
    <property type="match status" value="1"/>
</dbReference>
<keyword evidence="1" id="KW-0812">Transmembrane</keyword>
<reference evidence="2" key="1">
    <citation type="submission" date="2016-05" db="EMBL/GenBank/DDBJ databases">
        <authorList>
            <person name="Lavstsen T."/>
            <person name="Jespersen J.S."/>
        </authorList>
    </citation>
    <scope>NUCLEOTIDE SEQUENCE [LARGE SCALE GENOMIC DNA]</scope>
</reference>
<evidence type="ECO:0000256" key="1">
    <source>
        <dbReference type="SAM" id="Phobius"/>
    </source>
</evidence>
<keyword evidence="1" id="KW-1133">Transmembrane helix</keyword>
<accession>A0A1A8W7W3</accession>
<evidence type="ECO:0000313" key="3">
    <source>
        <dbReference type="EMBL" id="SBS99936.1"/>
    </source>
</evidence>
<name>A0A1A8W7W3_PLAOA</name>
<keyword evidence="1" id="KW-0472">Membrane</keyword>
<evidence type="ECO:0000313" key="4">
    <source>
        <dbReference type="Proteomes" id="UP000078546"/>
    </source>
</evidence>
<protein>
    <submittedName>
        <fullName evidence="2">PIR Superfamily Protein</fullName>
    </submittedName>
</protein>
<evidence type="ECO:0000313" key="2">
    <source>
        <dbReference type="EMBL" id="SBS89102.1"/>
    </source>
</evidence>
<sequence>MDMDKVLDQLLTTHQFLNKLPLYKFYKLMEDTSSDSTDSQRKCDNYIDKTKNDGPDILKLCQKSKNIFSLFKYTSNDIFKNDNKDRCCNYFKYWLNDKTKKFSVDSENVNIHYHNLIIYNIGLDDDYKCRKISNFRIYGGNLDMHKNLFFHAENLHWIKEMYNEVESVSTTSFYDYLKECSDFYNEIICTNTCKDNKLYKSKLKRIQQEFNSTLAHLLTRGHKIELSPLETPVAHKCKQGRETIKCNLDIRQSEWKPEDHFDDDYFEDTDTLIEFDSDDTEDMSSTVIVSIIFSILTIISFLFFMHKFTTLGSRLQHFIQRKKRMWSNLNEQTEEFLNTPENQEIHSENTYNLAYHSA</sequence>
<dbReference type="Proteomes" id="UP000078560">
    <property type="component" value="Unassembled WGS sequence"/>
</dbReference>
<feature type="transmembrane region" description="Helical" evidence="1">
    <location>
        <begin position="287"/>
        <end position="305"/>
    </location>
</feature>
<dbReference type="Proteomes" id="UP000078546">
    <property type="component" value="Unassembled WGS sequence"/>
</dbReference>
<dbReference type="EMBL" id="FLQV01001616">
    <property type="protein sequence ID" value="SBS99936.1"/>
    <property type="molecule type" value="Genomic_DNA"/>
</dbReference>
<dbReference type="InterPro" id="IPR008780">
    <property type="entry name" value="Plasmodium_Vir"/>
</dbReference>
<organism evidence="2 5">
    <name type="scientific">Plasmodium ovale curtisi</name>
    <dbReference type="NCBI Taxonomy" id="864141"/>
    <lineage>
        <taxon>Eukaryota</taxon>
        <taxon>Sar</taxon>
        <taxon>Alveolata</taxon>
        <taxon>Apicomplexa</taxon>
        <taxon>Aconoidasida</taxon>
        <taxon>Haemosporida</taxon>
        <taxon>Plasmodiidae</taxon>
        <taxon>Plasmodium</taxon>
        <taxon>Plasmodium (Plasmodium)</taxon>
    </lineage>
</organism>
<reference evidence="4 5" key="2">
    <citation type="submission" date="2016-05" db="EMBL/GenBank/DDBJ databases">
        <authorList>
            <person name="Naeem Raeece"/>
        </authorList>
    </citation>
    <scope>NUCLEOTIDE SEQUENCE [LARGE SCALE GENOMIC DNA]</scope>
</reference>